<dbReference type="OrthoDB" id="9788704at2"/>
<dbReference type="GO" id="GO:1990170">
    <property type="term" value="P:stress response to cadmium ion"/>
    <property type="evidence" value="ECO:0007669"/>
    <property type="project" value="TreeGrafter"/>
</dbReference>
<dbReference type="AlphaFoldDB" id="A9KHW7"/>
<dbReference type="Proteomes" id="UP000000370">
    <property type="component" value="Chromosome"/>
</dbReference>
<dbReference type="STRING" id="357809.Cphy_3463"/>
<dbReference type="GO" id="GO:0008270">
    <property type="term" value="F:zinc ion binding"/>
    <property type="evidence" value="ECO:0007669"/>
    <property type="project" value="TreeGrafter"/>
</dbReference>
<gene>
    <name evidence="2" type="ordered locus">Cphy_3463</name>
</gene>
<dbReference type="KEGG" id="cpy:Cphy_3463"/>
<organism evidence="2 3">
    <name type="scientific">Lachnoclostridium phytofermentans (strain ATCC 700394 / DSM 18823 / ISDg)</name>
    <name type="common">Clostridium phytofermentans</name>
    <dbReference type="NCBI Taxonomy" id="357809"/>
    <lineage>
        <taxon>Bacteria</taxon>
        <taxon>Bacillati</taxon>
        <taxon>Bacillota</taxon>
        <taxon>Clostridia</taxon>
        <taxon>Lachnospirales</taxon>
        <taxon>Lachnospiraceae</taxon>
    </lineage>
</organism>
<dbReference type="GO" id="GO:1990169">
    <property type="term" value="P:stress response to copper ion"/>
    <property type="evidence" value="ECO:0007669"/>
    <property type="project" value="TreeGrafter"/>
</dbReference>
<feature type="domain" description="UVR" evidence="1">
    <location>
        <begin position="132"/>
        <end position="173"/>
    </location>
</feature>
<dbReference type="HOGENOM" id="CLU_102553_1_0_9"/>
<dbReference type="InterPro" id="IPR036876">
    <property type="entry name" value="UVR_dom_sf"/>
</dbReference>
<dbReference type="RefSeq" id="WP_012201462.1">
    <property type="nucleotide sequence ID" value="NC_010001.1"/>
</dbReference>
<dbReference type="PROSITE" id="PS50151">
    <property type="entry name" value="UVR"/>
    <property type="match status" value="1"/>
</dbReference>
<keyword evidence="3" id="KW-1185">Reference proteome</keyword>
<accession>A9KHW7</accession>
<dbReference type="PANTHER" id="PTHR38430">
    <property type="entry name" value="PROTEIN-ARGININE KINASE ACTIVATOR PROTEIN"/>
    <property type="match status" value="1"/>
</dbReference>
<dbReference type="GO" id="GO:0046870">
    <property type="term" value="F:cadmium ion binding"/>
    <property type="evidence" value="ECO:0007669"/>
    <property type="project" value="TreeGrafter"/>
</dbReference>
<dbReference type="InterPro" id="IPR025542">
    <property type="entry name" value="YacH"/>
</dbReference>
<evidence type="ECO:0000313" key="3">
    <source>
        <dbReference type="Proteomes" id="UP000000370"/>
    </source>
</evidence>
<evidence type="ECO:0000259" key="1">
    <source>
        <dbReference type="PROSITE" id="PS50151"/>
    </source>
</evidence>
<protein>
    <submittedName>
        <fullName evidence="2">UvrB/UvrC protein</fullName>
    </submittedName>
</protein>
<dbReference type="PANTHER" id="PTHR38430:SF1">
    <property type="entry name" value="PROTEIN-ARGININE KINASE ACTIVATOR PROTEIN"/>
    <property type="match status" value="1"/>
</dbReference>
<name>A9KHW7_LACP7</name>
<evidence type="ECO:0000313" key="2">
    <source>
        <dbReference type="EMBL" id="ABX43814.1"/>
    </source>
</evidence>
<dbReference type="GO" id="GO:0050897">
    <property type="term" value="F:cobalt ion binding"/>
    <property type="evidence" value="ECO:0007669"/>
    <property type="project" value="TreeGrafter"/>
</dbReference>
<proteinExistence type="predicted"/>
<dbReference type="Pfam" id="PF02151">
    <property type="entry name" value="UVR"/>
    <property type="match status" value="1"/>
</dbReference>
<reference evidence="3" key="1">
    <citation type="submission" date="2007-11" db="EMBL/GenBank/DDBJ databases">
        <title>Complete genome sequence of Clostridium phytofermentans ISDg.</title>
        <authorList>
            <person name="Leschine S.B."/>
            <person name="Warnick T.A."/>
            <person name="Blanchard J.L."/>
            <person name="Schnell D.J."/>
            <person name="Petit E.L."/>
            <person name="LaTouf W.G."/>
            <person name="Copeland A."/>
            <person name="Lucas S."/>
            <person name="Lapidus A."/>
            <person name="Barry K."/>
            <person name="Glavina del Rio T."/>
            <person name="Dalin E."/>
            <person name="Tice H."/>
            <person name="Pitluck S."/>
            <person name="Kiss H."/>
            <person name="Brettin T."/>
            <person name="Bruce D."/>
            <person name="Detter J.C."/>
            <person name="Han C."/>
            <person name="Kuske C."/>
            <person name="Schmutz J."/>
            <person name="Larimer F."/>
            <person name="Land M."/>
            <person name="Hauser L."/>
            <person name="Kyrpides N."/>
            <person name="Kim E.A."/>
            <person name="Richardson P."/>
        </authorList>
    </citation>
    <scope>NUCLEOTIDE SEQUENCE [LARGE SCALE GENOMIC DNA]</scope>
    <source>
        <strain evidence="3">ATCC 700394 / DSM 18823 / ISDg</strain>
    </source>
</reference>
<dbReference type="GO" id="GO:0005507">
    <property type="term" value="F:copper ion binding"/>
    <property type="evidence" value="ECO:0007669"/>
    <property type="project" value="TreeGrafter"/>
</dbReference>
<dbReference type="EMBL" id="CP000885">
    <property type="protein sequence ID" value="ABX43814.1"/>
    <property type="molecule type" value="Genomic_DNA"/>
</dbReference>
<dbReference type="SUPFAM" id="SSF46600">
    <property type="entry name" value="C-terminal UvrC-binding domain of UvrB"/>
    <property type="match status" value="1"/>
</dbReference>
<dbReference type="eggNOG" id="COG3880">
    <property type="taxonomic scope" value="Bacteria"/>
</dbReference>
<dbReference type="PIRSF" id="PIRSF015034">
    <property type="entry name" value="YacH"/>
    <property type="match status" value="1"/>
</dbReference>
<sequence length="173" mass="19703">MLCDICGKKEAKIYYTEILNGKKTEQHLCSECAAKNSSFLNFPQGDGSDPTLGGMLFELLESIEKQQNEEEIPITKCKSCGLSYEEFLKQGKFGCADCYSSFGKVLNKNFRSIHGADTHTGKKPKGYESEMNRLINELSEEEKLTIQLQQAIEQEEYEEAARIRDRIRELKKV</sequence>
<dbReference type="InterPro" id="IPR001943">
    <property type="entry name" value="UVR_dom"/>
</dbReference>